<evidence type="ECO:0000313" key="3">
    <source>
        <dbReference type="Proteomes" id="UP000274822"/>
    </source>
</evidence>
<reference evidence="2 3" key="1">
    <citation type="journal article" date="2018" name="New Phytol.">
        <title>Phylogenomics of Endogonaceae and evolution of mycorrhizas within Mucoromycota.</title>
        <authorList>
            <person name="Chang Y."/>
            <person name="Desiro A."/>
            <person name="Na H."/>
            <person name="Sandor L."/>
            <person name="Lipzen A."/>
            <person name="Clum A."/>
            <person name="Barry K."/>
            <person name="Grigoriev I.V."/>
            <person name="Martin F.M."/>
            <person name="Stajich J.E."/>
            <person name="Smith M.E."/>
            <person name="Bonito G."/>
            <person name="Spatafora J.W."/>
        </authorList>
    </citation>
    <scope>NUCLEOTIDE SEQUENCE [LARGE SCALE GENOMIC DNA]</scope>
    <source>
        <strain evidence="2 3">AD002</strain>
    </source>
</reference>
<feature type="region of interest" description="Disordered" evidence="1">
    <location>
        <begin position="44"/>
        <end position="85"/>
    </location>
</feature>
<keyword evidence="3" id="KW-1185">Reference proteome</keyword>
<name>A0A433QDE8_9FUNG</name>
<accession>A0A433QDE8</accession>
<dbReference type="AlphaFoldDB" id="A0A433QDE8"/>
<dbReference type="Proteomes" id="UP000274822">
    <property type="component" value="Unassembled WGS sequence"/>
</dbReference>
<sequence length="85" mass="9622">MDTLELSPSYIVDETGFDWDYSAIDDNIEAQKLLAAAITSNRFHSGMPDESEKRKLEELEDAVQRSPTKAMRECTSHPGADPWFD</sequence>
<evidence type="ECO:0000256" key="1">
    <source>
        <dbReference type="SAM" id="MobiDB-lite"/>
    </source>
</evidence>
<dbReference type="EMBL" id="RBNJ01007792">
    <property type="protein sequence ID" value="RUS27774.1"/>
    <property type="molecule type" value="Genomic_DNA"/>
</dbReference>
<protein>
    <submittedName>
        <fullName evidence="2">Uncharacterized protein</fullName>
    </submittedName>
</protein>
<comment type="caution">
    <text evidence="2">The sequence shown here is derived from an EMBL/GenBank/DDBJ whole genome shotgun (WGS) entry which is preliminary data.</text>
</comment>
<proteinExistence type="predicted"/>
<organism evidence="2 3">
    <name type="scientific">Jimgerdemannia flammicorona</name>
    <dbReference type="NCBI Taxonomy" id="994334"/>
    <lineage>
        <taxon>Eukaryota</taxon>
        <taxon>Fungi</taxon>
        <taxon>Fungi incertae sedis</taxon>
        <taxon>Mucoromycota</taxon>
        <taxon>Mucoromycotina</taxon>
        <taxon>Endogonomycetes</taxon>
        <taxon>Endogonales</taxon>
        <taxon>Endogonaceae</taxon>
        <taxon>Jimgerdemannia</taxon>
    </lineage>
</organism>
<evidence type="ECO:0000313" key="2">
    <source>
        <dbReference type="EMBL" id="RUS27774.1"/>
    </source>
</evidence>
<gene>
    <name evidence="2" type="ORF">BC938DRAFT_482748</name>
</gene>